<protein>
    <submittedName>
        <fullName evidence="4">Uncharacterized protein DUF418</fullName>
    </submittedName>
</protein>
<feature type="domain" description="DUF418" evidence="2">
    <location>
        <begin position="254"/>
        <end position="349"/>
    </location>
</feature>
<dbReference type="InterPro" id="IPR052529">
    <property type="entry name" value="Bact_Transport_Assoc"/>
</dbReference>
<dbReference type="AlphaFoldDB" id="A0A561F1X4"/>
<feature type="transmembrane region" description="Helical" evidence="1">
    <location>
        <begin position="279"/>
        <end position="302"/>
    </location>
</feature>
<dbReference type="Pfam" id="PF07786">
    <property type="entry name" value="HGSNAT_cat"/>
    <property type="match status" value="1"/>
</dbReference>
<accession>A0A561F1X4</accession>
<feature type="transmembrane region" description="Helical" evidence="1">
    <location>
        <begin position="81"/>
        <end position="102"/>
    </location>
</feature>
<dbReference type="Proteomes" id="UP000318416">
    <property type="component" value="Unassembled WGS sequence"/>
</dbReference>
<feature type="transmembrane region" description="Helical" evidence="1">
    <location>
        <begin position="52"/>
        <end position="69"/>
    </location>
</feature>
<dbReference type="Pfam" id="PF04235">
    <property type="entry name" value="DUF418"/>
    <property type="match status" value="1"/>
</dbReference>
<keyword evidence="5" id="KW-1185">Reference proteome</keyword>
<reference evidence="4 5" key="1">
    <citation type="submission" date="2019-06" db="EMBL/GenBank/DDBJ databases">
        <title>Sequencing the genomes of 1000 actinobacteria strains.</title>
        <authorList>
            <person name="Klenk H.-P."/>
        </authorList>
    </citation>
    <scope>NUCLEOTIDE SEQUENCE [LARGE SCALE GENOMIC DNA]</scope>
    <source>
        <strain evidence="4 5">DSM 41649</strain>
    </source>
</reference>
<comment type="caution">
    <text evidence="4">The sequence shown here is derived from an EMBL/GenBank/DDBJ whole genome shotgun (WGS) entry which is preliminary data.</text>
</comment>
<dbReference type="InterPro" id="IPR007349">
    <property type="entry name" value="DUF418"/>
</dbReference>
<keyword evidence="1" id="KW-1133">Transmembrane helix</keyword>
<evidence type="ECO:0000256" key="1">
    <source>
        <dbReference type="SAM" id="Phobius"/>
    </source>
</evidence>
<evidence type="ECO:0000313" key="5">
    <source>
        <dbReference type="Proteomes" id="UP000318416"/>
    </source>
</evidence>
<feature type="transmembrane region" description="Helical" evidence="1">
    <location>
        <begin position="254"/>
        <end position="272"/>
    </location>
</feature>
<feature type="domain" description="Heparan-alpha-glucosaminide N-acetyltransferase catalytic" evidence="3">
    <location>
        <begin position="11"/>
        <end position="194"/>
    </location>
</feature>
<evidence type="ECO:0000313" key="4">
    <source>
        <dbReference type="EMBL" id="TWE21859.1"/>
    </source>
</evidence>
<evidence type="ECO:0000259" key="2">
    <source>
        <dbReference type="Pfam" id="PF04235"/>
    </source>
</evidence>
<organism evidence="4 5">
    <name type="scientific">Kitasatospora atroaurantiaca</name>
    <dbReference type="NCBI Taxonomy" id="285545"/>
    <lineage>
        <taxon>Bacteria</taxon>
        <taxon>Bacillati</taxon>
        <taxon>Actinomycetota</taxon>
        <taxon>Actinomycetes</taxon>
        <taxon>Kitasatosporales</taxon>
        <taxon>Streptomycetaceae</taxon>
        <taxon>Kitasatospora</taxon>
    </lineage>
</organism>
<name>A0A561F1X4_9ACTN</name>
<proteinExistence type="predicted"/>
<feature type="transmembrane region" description="Helical" evidence="1">
    <location>
        <begin position="108"/>
        <end position="124"/>
    </location>
</feature>
<keyword evidence="1" id="KW-0472">Membrane</keyword>
<dbReference type="PANTHER" id="PTHR30590">
    <property type="entry name" value="INNER MEMBRANE PROTEIN"/>
    <property type="match status" value="1"/>
</dbReference>
<gene>
    <name evidence="4" type="ORF">FB465_7097</name>
</gene>
<dbReference type="PANTHER" id="PTHR30590:SF3">
    <property type="entry name" value="HYPOTHETICAL MEMBRANE SPANNING PROTEIN"/>
    <property type="match status" value="1"/>
</dbReference>
<evidence type="ECO:0000259" key="3">
    <source>
        <dbReference type="Pfam" id="PF07786"/>
    </source>
</evidence>
<feature type="transmembrane region" description="Helical" evidence="1">
    <location>
        <begin position="131"/>
        <end position="152"/>
    </location>
</feature>
<feature type="transmembrane region" description="Helical" evidence="1">
    <location>
        <begin position="198"/>
        <end position="218"/>
    </location>
</feature>
<sequence>MGPHGPGAVGRLVAVDAARGLAVFGMFAAHVGPDPEVGGAVGAAMQLAHGRASALFALLAGLALVLIAGRRPKAGRDGRQALARIVIRAVVLLAMGLALSRIGSPVEPILAAYGVYFLLALPLLRLPAQWLAGTAAAWAVLGPQLSFAARVAGVGEDGTWLSELLLTGLYPAATWMPYVLAGMALGRLDLAAGAVRRRLAAVGAGLAVLGYGTSWIALRVLGAEQPSEGEGTVAIDDPVGLLGAAPHTGSTFEILGNLGCAGLVLVACGALAERFGPRAAAPLATVGAVSLSAYVGHIALIVLLDIELVPGPPLRVLAAFVAGTLLSAWLWAGRFRRGPLETLVHRATLAARYVR</sequence>
<feature type="transmembrane region" description="Helical" evidence="1">
    <location>
        <begin position="164"/>
        <end position="186"/>
    </location>
</feature>
<feature type="transmembrane region" description="Helical" evidence="1">
    <location>
        <begin position="314"/>
        <end position="332"/>
    </location>
</feature>
<dbReference type="InterPro" id="IPR012429">
    <property type="entry name" value="HGSNAT_cat"/>
</dbReference>
<dbReference type="EMBL" id="VIVR01000001">
    <property type="protein sequence ID" value="TWE21859.1"/>
    <property type="molecule type" value="Genomic_DNA"/>
</dbReference>
<keyword evidence="1" id="KW-0812">Transmembrane</keyword>